<sequence length="100" mass="11833">MIKVLTIILLITPSLAQIYLNNDVMFDYPEEPVVNYVPVFDNYPDVLPDYRMMPYPPQTYSYSKQMWNGCGCASTKTYADYMKTRPKSRNQKLFSYYQLM</sequence>
<reference evidence="3" key="1">
    <citation type="submission" date="2016-11" db="UniProtKB">
        <authorList>
            <consortium name="WormBaseParasite"/>
        </authorList>
    </citation>
    <scope>IDENTIFICATION</scope>
</reference>
<evidence type="ECO:0000256" key="1">
    <source>
        <dbReference type="SAM" id="SignalP"/>
    </source>
</evidence>
<protein>
    <submittedName>
        <fullName evidence="3">Uncharacterized protein</fullName>
    </submittedName>
</protein>
<feature type="chain" id="PRO_5009307172" evidence="1">
    <location>
        <begin position="17"/>
        <end position="100"/>
    </location>
</feature>
<name>A0A1I7T784_9PELO</name>
<accession>A0A1I7T784</accession>
<evidence type="ECO:0000313" key="2">
    <source>
        <dbReference type="Proteomes" id="UP000095282"/>
    </source>
</evidence>
<keyword evidence="2" id="KW-1185">Reference proteome</keyword>
<dbReference type="Proteomes" id="UP000095282">
    <property type="component" value="Unplaced"/>
</dbReference>
<dbReference type="eggNOG" id="ENOG502TIBU">
    <property type="taxonomic scope" value="Eukaryota"/>
</dbReference>
<keyword evidence="1" id="KW-0732">Signal</keyword>
<evidence type="ECO:0000313" key="3">
    <source>
        <dbReference type="WBParaSite" id="Csp11.Scaffold527.g3092.t1"/>
    </source>
</evidence>
<proteinExistence type="predicted"/>
<feature type="signal peptide" evidence="1">
    <location>
        <begin position="1"/>
        <end position="16"/>
    </location>
</feature>
<dbReference type="AlphaFoldDB" id="A0A1I7T784"/>
<organism evidence="2 3">
    <name type="scientific">Caenorhabditis tropicalis</name>
    <dbReference type="NCBI Taxonomy" id="1561998"/>
    <lineage>
        <taxon>Eukaryota</taxon>
        <taxon>Metazoa</taxon>
        <taxon>Ecdysozoa</taxon>
        <taxon>Nematoda</taxon>
        <taxon>Chromadorea</taxon>
        <taxon>Rhabditida</taxon>
        <taxon>Rhabditina</taxon>
        <taxon>Rhabditomorpha</taxon>
        <taxon>Rhabditoidea</taxon>
        <taxon>Rhabditidae</taxon>
        <taxon>Peloderinae</taxon>
        <taxon>Caenorhabditis</taxon>
    </lineage>
</organism>
<dbReference type="WBParaSite" id="Csp11.Scaffold527.g3092.t1">
    <property type="protein sequence ID" value="Csp11.Scaffold527.g3092.t1"/>
    <property type="gene ID" value="Csp11.Scaffold527.g3092"/>
</dbReference>